<dbReference type="InterPro" id="IPR044946">
    <property type="entry name" value="Restrct_endonuc_typeI_TRD_sf"/>
</dbReference>
<protein>
    <recommendedName>
        <fullName evidence="5">Type I restriction modification DNA specificity domain-containing protein</fullName>
    </recommendedName>
</protein>
<evidence type="ECO:0000256" key="2">
    <source>
        <dbReference type="ARBA" id="ARBA00023125"/>
    </source>
</evidence>
<dbReference type="Gene3D" id="3.90.220.20">
    <property type="entry name" value="DNA methylase specificity domains"/>
    <property type="match status" value="2"/>
</dbReference>
<dbReference type="KEGG" id="zmo:ZMO1933"/>
<accession>Q5NL53</accession>
<dbReference type="GO" id="GO:0009307">
    <property type="term" value="P:DNA restriction-modification system"/>
    <property type="evidence" value="ECO:0007669"/>
    <property type="project" value="UniProtKB-KW"/>
</dbReference>
<evidence type="ECO:0000313" key="3">
    <source>
        <dbReference type="EMBL" id="AAV90557.1"/>
    </source>
</evidence>
<evidence type="ECO:0008006" key="5">
    <source>
        <dbReference type="Google" id="ProtNLM"/>
    </source>
</evidence>
<evidence type="ECO:0000256" key="1">
    <source>
        <dbReference type="ARBA" id="ARBA00022747"/>
    </source>
</evidence>
<dbReference type="SUPFAM" id="SSF116734">
    <property type="entry name" value="DNA methylase specificity domain"/>
    <property type="match status" value="2"/>
</dbReference>
<dbReference type="InterPro" id="IPR052021">
    <property type="entry name" value="Type-I_RS_S_subunit"/>
</dbReference>
<dbReference type="HOGENOM" id="CLU_041259_1_1_5"/>
<sequence length="459" mass="49996">MKGLDANVGTAREIETVQRFDAEYFRRAYVTCEEAVTQSGRSIRLRDEGASVQRGQQPTYSEDGIPVVNSKHVKGMFVSVTDENRRAVLMGRGPLIKEGDILINGTGLGTVGRVSLYVSEENAIPDNHVTIARSKTFEPEFLAAFLNGKYGQAQLQRRVRGSSGQVELYPLDILEVSVWRASAALTARVCKLYATSFEKRDAASRRMAEPGDLLLAELGLLGWTAPQPLSFTASANSAFTAERIDAQFFRPLFAEVNAKLLATGSACELGSILSTNARGRQPQYSDDGLPVINSKHVRTNRVILVDNRSATDAGSPIVIETGDVLMNGTGEGTIGRAAPYLHNRRALPDNHVTVLRTDRVDPVYLAVFLNSPLGQWQIERHIKGSSGQVELYPSDIARIMVWEAPEAVQQSVRAAILSAFDEERRANDLLEAAKIAVEIAIESGEPAAMAYLDHAAGTI</sequence>
<dbReference type="eggNOG" id="COG0732">
    <property type="taxonomic scope" value="Bacteria"/>
</dbReference>
<dbReference type="GO" id="GO:0003677">
    <property type="term" value="F:DNA binding"/>
    <property type="evidence" value="ECO:0007669"/>
    <property type="project" value="UniProtKB-KW"/>
</dbReference>
<dbReference type="EMBL" id="AE008692">
    <property type="protein sequence ID" value="AAV90557.1"/>
    <property type="molecule type" value="Genomic_DNA"/>
</dbReference>
<dbReference type="PANTHER" id="PTHR30408">
    <property type="entry name" value="TYPE-1 RESTRICTION ENZYME ECOKI SPECIFICITY PROTEIN"/>
    <property type="match status" value="1"/>
</dbReference>
<dbReference type="STRING" id="264203.ZMO1933"/>
<dbReference type="Proteomes" id="UP000001173">
    <property type="component" value="Chromosome"/>
</dbReference>
<evidence type="ECO:0000313" key="4">
    <source>
        <dbReference type="Proteomes" id="UP000001173"/>
    </source>
</evidence>
<reference evidence="3 4" key="2">
    <citation type="journal article" date="2009" name="Nat. Biotechnol.">
        <title>Improved genome annotation for Zymomonas mobilis.</title>
        <authorList>
            <person name="Yang S."/>
            <person name="Pappas K.M."/>
            <person name="Hauser L.J."/>
            <person name="Land M.L."/>
            <person name="Chen G.L."/>
            <person name="Hurst G.B."/>
            <person name="Pan C."/>
            <person name="Kouvelis V.N."/>
            <person name="Typas M.A."/>
            <person name="Pelletier D.A."/>
            <person name="Klingeman D.M."/>
            <person name="Chang Y.J."/>
            <person name="Samatova N.F."/>
            <person name="Brown S.D."/>
        </authorList>
    </citation>
    <scope>NUCLEOTIDE SEQUENCE [LARGE SCALE GENOMIC DNA]</scope>
    <source>
        <strain evidence="4">ATCC 31821 / ZM4 / CP4</strain>
    </source>
</reference>
<keyword evidence="1" id="KW-0680">Restriction system</keyword>
<proteinExistence type="predicted"/>
<gene>
    <name evidence="3" type="ordered locus">ZMO1933</name>
</gene>
<dbReference type="AlphaFoldDB" id="Q5NL53"/>
<reference evidence="3 4" key="1">
    <citation type="journal article" date="2005" name="Nat. Biotechnol.">
        <title>The genome sequence of the ethanologenic bacterium Zymomonas mobilis ZM4.</title>
        <authorList>
            <person name="Seo J.S."/>
            <person name="Chong H."/>
            <person name="Park H.S."/>
            <person name="Yoon K.O."/>
            <person name="Jung C."/>
            <person name="Kim J.J."/>
            <person name="Hong J.H."/>
            <person name="Kim H."/>
            <person name="Kim J.H."/>
            <person name="Kil J.I."/>
            <person name="Park C.J."/>
            <person name="Oh H.M."/>
            <person name="Lee J.S."/>
            <person name="Jin S.J."/>
            <person name="Um H.W."/>
            <person name="Lee H.J."/>
            <person name="Oh S.J."/>
            <person name="Kim J.Y."/>
            <person name="Kang H.L."/>
            <person name="Lee S.Y."/>
            <person name="Lee K.J."/>
            <person name="Kang H.S."/>
        </authorList>
    </citation>
    <scope>NUCLEOTIDE SEQUENCE [LARGE SCALE GENOMIC DNA]</scope>
    <source>
        <strain evidence="4">ATCC 31821 / ZM4 / CP4</strain>
    </source>
</reference>
<name>Q5NL53_ZYMMO</name>
<dbReference type="REBASE" id="10627">
    <property type="entry name" value="S.ZmoI"/>
</dbReference>
<organism evidence="3 4">
    <name type="scientific">Zymomonas mobilis subsp. mobilis (strain ATCC 31821 / ZM4 / CP4)</name>
    <dbReference type="NCBI Taxonomy" id="264203"/>
    <lineage>
        <taxon>Bacteria</taxon>
        <taxon>Pseudomonadati</taxon>
        <taxon>Pseudomonadota</taxon>
        <taxon>Alphaproteobacteria</taxon>
        <taxon>Sphingomonadales</taxon>
        <taxon>Zymomonadaceae</taxon>
        <taxon>Zymomonas</taxon>
    </lineage>
</organism>
<keyword evidence="2" id="KW-0238">DNA-binding</keyword>
<dbReference type="PANTHER" id="PTHR30408:SF12">
    <property type="entry name" value="TYPE I RESTRICTION ENZYME MJAVIII SPECIFICITY SUBUNIT"/>
    <property type="match status" value="1"/>
</dbReference>
<dbReference type="RefSeq" id="WP_011241658.1">
    <property type="nucleotide sequence ID" value="NC_006526.2"/>
</dbReference>
<keyword evidence="4" id="KW-1185">Reference proteome</keyword>